<evidence type="ECO:0000313" key="3">
    <source>
        <dbReference type="Proteomes" id="UP001610063"/>
    </source>
</evidence>
<organism evidence="2 3">
    <name type="scientific">Marinoscillum luteum</name>
    <dbReference type="NCBI Taxonomy" id="861051"/>
    <lineage>
        <taxon>Bacteria</taxon>
        <taxon>Pseudomonadati</taxon>
        <taxon>Bacteroidota</taxon>
        <taxon>Cytophagia</taxon>
        <taxon>Cytophagales</taxon>
        <taxon>Reichenbachiellaceae</taxon>
        <taxon>Marinoscillum</taxon>
    </lineage>
</organism>
<sequence length="196" mass="22725">MNFDQLAIMEELMEYILQIGNLNQQQLNLVTRDAIEIDLQKDKYFSEAGKIPRQVGFVVEGVIRGCYYNKDGEEITRCFMSENSLVVDYVNFEANTVSSEYLQACTDCKLIVFSKQHWDELSQIIVGWDNIKNKMVQLCMYQKSRKGPVVSQDATTRYLAFMENYPSLINRIPLTYVASYLGVTQQSLSRIRKNIR</sequence>
<dbReference type="InterPro" id="IPR018490">
    <property type="entry name" value="cNMP-bd_dom_sf"/>
</dbReference>
<evidence type="ECO:0000259" key="1">
    <source>
        <dbReference type="Pfam" id="PF00027"/>
    </source>
</evidence>
<dbReference type="Proteomes" id="UP001610063">
    <property type="component" value="Unassembled WGS sequence"/>
</dbReference>
<dbReference type="Gene3D" id="2.60.120.10">
    <property type="entry name" value="Jelly Rolls"/>
    <property type="match status" value="1"/>
</dbReference>
<dbReference type="Pfam" id="PF00027">
    <property type="entry name" value="cNMP_binding"/>
    <property type="match status" value="1"/>
</dbReference>
<keyword evidence="3" id="KW-1185">Reference proteome</keyword>
<dbReference type="InterPro" id="IPR000595">
    <property type="entry name" value="cNMP-bd_dom"/>
</dbReference>
<protein>
    <submittedName>
        <fullName evidence="2">Crp/Fnr family transcriptional regulator</fullName>
    </submittedName>
</protein>
<proteinExistence type="predicted"/>
<name>A0ABW7NDL8_9BACT</name>
<gene>
    <name evidence="2" type="ORF">ACHKAR_19435</name>
</gene>
<dbReference type="InterPro" id="IPR014710">
    <property type="entry name" value="RmlC-like_jellyroll"/>
</dbReference>
<dbReference type="SUPFAM" id="SSF51206">
    <property type="entry name" value="cAMP-binding domain-like"/>
    <property type="match status" value="1"/>
</dbReference>
<accession>A0ABW7NDL8</accession>
<comment type="caution">
    <text evidence="2">The sequence shown here is derived from an EMBL/GenBank/DDBJ whole genome shotgun (WGS) entry which is preliminary data.</text>
</comment>
<dbReference type="EMBL" id="JBIPKE010000020">
    <property type="protein sequence ID" value="MFH6985634.1"/>
    <property type="molecule type" value="Genomic_DNA"/>
</dbReference>
<feature type="domain" description="Cyclic nucleotide-binding" evidence="1">
    <location>
        <begin position="39"/>
        <end position="122"/>
    </location>
</feature>
<reference evidence="2 3" key="1">
    <citation type="journal article" date="2013" name="Int. J. Syst. Evol. Microbiol.">
        <title>Marinoscillum luteum sp. nov., isolated from marine sediment.</title>
        <authorList>
            <person name="Cha I.T."/>
            <person name="Park S.J."/>
            <person name="Kim S.J."/>
            <person name="Kim J.G."/>
            <person name="Jung M.Y."/>
            <person name="Shin K.S."/>
            <person name="Kwon K.K."/>
            <person name="Yang S.H."/>
            <person name="Seo Y.S."/>
            <person name="Rhee S.K."/>
        </authorList>
    </citation>
    <scope>NUCLEOTIDE SEQUENCE [LARGE SCALE GENOMIC DNA]</scope>
    <source>
        <strain evidence="2 3">KCTC 23939</strain>
    </source>
</reference>
<evidence type="ECO:0000313" key="2">
    <source>
        <dbReference type="EMBL" id="MFH6985634.1"/>
    </source>
</evidence>